<dbReference type="GO" id="GO:0007020">
    <property type="term" value="P:microtubule nucleation"/>
    <property type="evidence" value="ECO:0007669"/>
    <property type="project" value="InterPro"/>
</dbReference>
<protein>
    <recommendedName>
        <fullName evidence="7">Gamma tubulin complex component C-terminal domain-containing protein</fullName>
    </recommendedName>
</protein>
<feature type="region of interest" description="Disordered" evidence="6">
    <location>
        <begin position="168"/>
        <end position="202"/>
    </location>
</feature>
<dbReference type="Proteomes" id="UP000232323">
    <property type="component" value="Unassembled WGS sequence"/>
</dbReference>
<evidence type="ECO:0000256" key="5">
    <source>
        <dbReference type="ARBA" id="ARBA00023212"/>
    </source>
</evidence>
<feature type="region of interest" description="Disordered" evidence="6">
    <location>
        <begin position="1965"/>
        <end position="1988"/>
    </location>
</feature>
<reference evidence="8 9" key="1">
    <citation type="submission" date="2017-08" db="EMBL/GenBank/DDBJ databases">
        <title>Acidophilic green algal genome provides insights into adaptation to an acidic environment.</title>
        <authorList>
            <person name="Hirooka S."/>
            <person name="Hirose Y."/>
            <person name="Kanesaki Y."/>
            <person name="Higuchi S."/>
            <person name="Fujiwara T."/>
            <person name="Onuma R."/>
            <person name="Era A."/>
            <person name="Ohbayashi R."/>
            <person name="Uzuka A."/>
            <person name="Nozaki H."/>
            <person name="Yoshikawa H."/>
            <person name="Miyagishima S.Y."/>
        </authorList>
    </citation>
    <scope>NUCLEOTIDE SEQUENCE [LARGE SCALE GENOMIC DNA]</scope>
    <source>
        <strain evidence="8 9">NIES-2499</strain>
    </source>
</reference>
<keyword evidence="5" id="KW-0206">Cytoskeleton</keyword>
<dbReference type="PANTHER" id="PTHR19302">
    <property type="entry name" value="GAMMA TUBULIN COMPLEX PROTEIN"/>
    <property type="match status" value="1"/>
</dbReference>
<evidence type="ECO:0000256" key="1">
    <source>
        <dbReference type="ARBA" id="ARBA00004245"/>
    </source>
</evidence>
<dbReference type="GO" id="GO:0000278">
    <property type="term" value="P:mitotic cell cycle"/>
    <property type="evidence" value="ECO:0007669"/>
    <property type="project" value="TreeGrafter"/>
</dbReference>
<evidence type="ECO:0000256" key="4">
    <source>
        <dbReference type="ARBA" id="ARBA00022701"/>
    </source>
</evidence>
<comment type="subcellular location">
    <subcellularLocation>
        <location evidence="1">Cytoplasm</location>
        <location evidence="1">Cytoskeleton</location>
    </subcellularLocation>
</comment>
<dbReference type="STRING" id="1157962.A0A250X2U7"/>
<evidence type="ECO:0000256" key="6">
    <source>
        <dbReference type="SAM" id="MobiDB-lite"/>
    </source>
</evidence>
<comment type="caution">
    <text evidence="8">The sequence shown here is derived from an EMBL/GenBank/DDBJ whole genome shotgun (WGS) entry which is preliminary data.</text>
</comment>
<dbReference type="GO" id="GO:0000922">
    <property type="term" value="C:spindle pole"/>
    <property type="evidence" value="ECO:0007669"/>
    <property type="project" value="InterPro"/>
</dbReference>
<dbReference type="Gene3D" id="1.20.120.1900">
    <property type="entry name" value="Gamma-tubulin complex, C-terminal domain"/>
    <property type="match status" value="1"/>
</dbReference>
<evidence type="ECO:0000313" key="9">
    <source>
        <dbReference type="Proteomes" id="UP000232323"/>
    </source>
</evidence>
<proteinExistence type="inferred from homology"/>
<evidence type="ECO:0000256" key="2">
    <source>
        <dbReference type="ARBA" id="ARBA00010337"/>
    </source>
</evidence>
<dbReference type="PANTHER" id="PTHR19302:SF59">
    <property type="entry name" value="HYPOTHETICAL GAMMA-TUBULIN COMPLEX"/>
    <property type="match status" value="1"/>
</dbReference>
<dbReference type="GO" id="GO:0000930">
    <property type="term" value="C:gamma-tubulin complex"/>
    <property type="evidence" value="ECO:0007669"/>
    <property type="project" value="TreeGrafter"/>
</dbReference>
<organism evidence="8 9">
    <name type="scientific">Chlamydomonas eustigma</name>
    <dbReference type="NCBI Taxonomy" id="1157962"/>
    <lineage>
        <taxon>Eukaryota</taxon>
        <taxon>Viridiplantae</taxon>
        <taxon>Chlorophyta</taxon>
        <taxon>core chlorophytes</taxon>
        <taxon>Chlorophyceae</taxon>
        <taxon>CS clade</taxon>
        <taxon>Chlamydomonadales</taxon>
        <taxon>Chlamydomonadaceae</taxon>
        <taxon>Chlamydomonas</taxon>
    </lineage>
</organism>
<keyword evidence="3" id="KW-0963">Cytoplasm</keyword>
<name>A0A250X2U7_9CHLO</name>
<evidence type="ECO:0000259" key="7">
    <source>
        <dbReference type="Pfam" id="PF04130"/>
    </source>
</evidence>
<feature type="domain" description="Gamma tubulin complex component C-terminal" evidence="7">
    <location>
        <begin position="1581"/>
        <end position="1891"/>
    </location>
</feature>
<comment type="similarity">
    <text evidence="2">Belongs to the TUBGCP family.</text>
</comment>
<dbReference type="EMBL" id="BEGY01000024">
    <property type="protein sequence ID" value="GAX77376.1"/>
    <property type="molecule type" value="Genomic_DNA"/>
</dbReference>
<dbReference type="GO" id="GO:0051321">
    <property type="term" value="P:meiotic cell cycle"/>
    <property type="evidence" value="ECO:0007669"/>
    <property type="project" value="TreeGrafter"/>
</dbReference>
<feature type="region of interest" description="Disordered" evidence="6">
    <location>
        <begin position="1672"/>
        <end position="1708"/>
    </location>
</feature>
<dbReference type="GO" id="GO:0051225">
    <property type="term" value="P:spindle assembly"/>
    <property type="evidence" value="ECO:0007669"/>
    <property type="project" value="TreeGrafter"/>
</dbReference>
<dbReference type="OrthoDB" id="513509at2759"/>
<sequence>MDNCSFRFQIGYPRESDEERGSKVHSLIDQVYLELKASRRNSDAGAVHDLVQNLYRHNHISVSHSPASPRDVYSGVEAAADGPLLLQSFTEHEGLLSLLLSLRTTHHQAEPPSASTSGQLLTRRRHAAQLPAGYYPASTSVSTLGALFSAAQLEGANERRAVNHMTAAVEPDARTNSSSADDNESDVSQSKSGSKPLSGTTISGLVRNGIVHQGRCADTALVQQDTMTLLPAVGEQRSSITATTTSSSSRWFPFKDSSGEPITNPFSTAIGTLEDIQQHCSFFPPSGHDSKEESATTGGVHEWMPKSIMSGSSSLLFGMTRPHSFEPLGSSRHYDLMLPASGLPSELAHEACHNDHEVQSTDPEGMSRNSLLEWLPQYFSSSATGQIIQSGYRESGAMTSEPHHVLADSHHSPYGYDATPSAHHLRSGAVIMKPKSSSRGTFKAAGPKIVSGNYHYGGFEGAEDDSPSTSSSDLNVHIVELSLMALQGSLSAYEQLTWIRSRADLAWKRSCAVQLLGSILEVAELKMRLDAFLLHYEAAAEAAGGDEGLSASNNNSVGDEGLSASVGDEGLSASVGDDQATMRPPVDADELLAAAAAAAAASRQTAQPGRGSSHSVLKAFLMAVREVLEIQTCTLQSLPQCVAENKQQHQTAAAKMSAAAAAAAGDGLRDSASSWPPDEYGGQDCQAPAAGPMMTRESMLSQVTLLDIWCHTNRLRQQMMHLCIICQCVPSSSYEEDPATPYDFNAATAGVPLHSTAVQSTCDNTVVCSEARCGRLYSSSGLTCCWKMQQDLRAMGLPPSYWEKHGFPFGGELLELLHDGLRNSSGDTALLRMLLTSSTVPAAVQIRSWCLTARQQPAMAESLKKRSSRIFITRAGDALPLSTMQTTTAESWMGCSTSNSSGIILPRFLRAVEMQFEMCGRQMRMLGALKSFIVVPSASDVVPASASVVVPAASDVVPASAAVVVPAASDVVPAAAVMVPAASDVVPAAAVVVPASAAVVMPAASDVVSAAAVVVSAAAVMVPAAAVVVPARPLADRLEDLAYKETQEVMSMLSQQHANDSESYGRDPAEALSSAVSIMAHTGVFDDESSDEMDLPITFNLKQLQLLSQLSSKWCARRESEVDRVLVLLYRRRVAEAAAASLELVARKQELLQKEELRAAEASQKAAERRDAKTEVLASLKKDMMDARARRTEDRVLEVEEGRLYLLEAARRDHLEAKRKLEMELGILSSSESSDNGIAAIASVSPDLGQDKLTMSHASVQEKEAMQSDSMEVDKQEEAKEQPQQQQQQPSLSSEVFSAAAAPYQDNVPQEQRQRATWKVPLSPGPAGVPTARDLQPPFIFGKTQTDKQEAVSPGRPDGPAATSQHDEGLPLRSALNTPGGSQLPTAAGCIHASTSSGNRSMTLERPLLLKYMTPAEEELIIHSPVRPQRVHNQGGRHGRLGNYQASHVTAAGHKKHQSVAVVDSDPSHHPTSQAVASLQEGETWQGDDLLSAVRAHVAMDIHTSISLAANKPDSPASDALDINGEALPCLSDEESSTSAAQDCTAPVTSVMEVCLAQLIRQQYKLTTRAVWSVAIQELRLLDTLRVLRRYFFTEAGDFSQLLADGLVEQSSALLAAASTEPNTTTSSSRTFNRHTLSLVLEEARLGSSCALDEHCLLLSLDPVLLSTPPSPFSTPAASSSSQPAVRTAGGHPMSSISTTLSKPSSSGLQPYKTMAQSTCSVQLYYNCPWPQSELLGLTSPDNTINKDHGSIAAAYSSCHIMLLRIRACLTRLHKAWLRLRTLSGGLCNNGGGGAVLSPPFDTVAAAAEDYTVRGPQDSGGSGRIHAIRLWHRQALHFVTGLQQHIQDQLMGSCWKVLEDGFSCRPLDLLQLQELHMNYLKASMRACLITFSDDADPLDMKTQQRLSSKKKGQLPGQFTESQLLRSVNEAVHNALQACEGFSVIVMHAMQPFIIMHSGLRSSANPTAGEWNNDRSVSSRDGSGLGEDAGTSRILESEVASWFELLKTSHEEVDIAIRSALREARRAGSLGSEILAVLECSFYHNKYQGTHN</sequence>
<feature type="compositionally biased region" description="Basic and acidic residues" evidence="6">
    <location>
        <begin position="1260"/>
        <end position="1281"/>
    </location>
</feature>
<feature type="compositionally biased region" description="Polar residues" evidence="6">
    <location>
        <begin position="1375"/>
        <end position="1385"/>
    </location>
</feature>
<keyword evidence="9" id="KW-1185">Reference proteome</keyword>
<dbReference type="GO" id="GO:0051011">
    <property type="term" value="F:microtubule minus-end binding"/>
    <property type="evidence" value="ECO:0007669"/>
    <property type="project" value="TreeGrafter"/>
</dbReference>
<dbReference type="InterPro" id="IPR042241">
    <property type="entry name" value="GCP_C_sf"/>
</dbReference>
<feature type="compositionally biased region" description="Polar residues" evidence="6">
    <location>
        <begin position="174"/>
        <end position="202"/>
    </location>
</feature>
<dbReference type="Pfam" id="PF04130">
    <property type="entry name" value="GCP_C_terminal"/>
    <property type="match status" value="1"/>
</dbReference>
<keyword evidence="4" id="KW-0493">Microtubule</keyword>
<feature type="region of interest" description="Disordered" evidence="6">
    <location>
        <begin position="1260"/>
        <end position="1399"/>
    </location>
</feature>
<feature type="compositionally biased region" description="Low complexity" evidence="6">
    <location>
        <begin position="1695"/>
        <end position="1707"/>
    </location>
</feature>
<gene>
    <name evidence="8" type="ORF">CEUSTIGMA_g4822.t1</name>
</gene>
<dbReference type="GO" id="GO:0043015">
    <property type="term" value="F:gamma-tubulin binding"/>
    <property type="evidence" value="ECO:0007669"/>
    <property type="project" value="InterPro"/>
</dbReference>
<feature type="compositionally biased region" description="Low complexity" evidence="6">
    <location>
        <begin position="1672"/>
        <end position="1685"/>
    </location>
</feature>
<evidence type="ECO:0000313" key="8">
    <source>
        <dbReference type="EMBL" id="GAX77376.1"/>
    </source>
</evidence>
<dbReference type="InterPro" id="IPR040457">
    <property type="entry name" value="GCP_C"/>
</dbReference>
<accession>A0A250X2U7</accession>
<dbReference type="GO" id="GO:0005874">
    <property type="term" value="C:microtubule"/>
    <property type="evidence" value="ECO:0007669"/>
    <property type="project" value="UniProtKB-KW"/>
</dbReference>
<dbReference type="GO" id="GO:0031122">
    <property type="term" value="P:cytoplasmic microtubule organization"/>
    <property type="evidence" value="ECO:0007669"/>
    <property type="project" value="TreeGrafter"/>
</dbReference>
<evidence type="ECO:0000256" key="3">
    <source>
        <dbReference type="ARBA" id="ARBA00022490"/>
    </source>
</evidence>
<dbReference type="InterPro" id="IPR007259">
    <property type="entry name" value="GCP"/>
</dbReference>